<feature type="compositionally biased region" description="Low complexity" evidence="1">
    <location>
        <begin position="329"/>
        <end position="369"/>
    </location>
</feature>
<reference evidence="2" key="1">
    <citation type="submission" date="2021-01" db="EMBL/GenBank/DDBJ databases">
        <authorList>
            <person name="Corre E."/>
            <person name="Pelletier E."/>
            <person name="Niang G."/>
            <person name="Scheremetjew M."/>
            <person name="Finn R."/>
            <person name="Kale V."/>
            <person name="Holt S."/>
            <person name="Cochrane G."/>
            <person name="Meng A."/>
            <person name="Brown T."/>
            <person name="Cohen L."/>
        </authorList>
    </citation>
    <scope>NUCLEOTIDE SEQUENCE</scope>
    <source>
        <strain evidence="2">WS</strain>
    </source>
</reference>
<feature type="region of interest" description="Disordered" evidence="1">
    <location>
        <begin position="1"/>
        <end position="29"/>
    </location>
</feature>
<feature type="region of interest" description="Disordered" evidence="1">
    <location>
        <begin position="633"/>
        <end position="745"/>
    </location>
</feature>
<feature type="compositionally biased region" description="Low complexity" evidence="1">
    <location>
        <begin position="954"/>
        <end position="965"/>
    </location>
</feature>
<feature type="region of interest" description="Disordered" evidence="1">
    <location>
        <begin position="243"/>
        <end position="405"/>
    </location>
</feature>
<dbReference type="AlphaFoldDB" id="A0A7S1KN16"/>
<gene>
    <name evidence="2" type="ORF">PCOS0759_LOCUS2660</name>
</gene>
<evidence type="ECO:0000313" key="2">
    <source>
        <dbReference type="EMBL" id="CAD9079426.1"/>
    </source>
</evidence>
<feature type="compositionally biased region" description="Basic residues" evidence="1">
    <location>
        <begin position="975"/>
        <end position="985"/>
    </location>
</feature>
<feature type="compositionally biased region" description="Low complexity" evidence="1">
    <location>
        <begin position="9"/>
        <end position="20"/>
    </location>
</feature>
<organism evidence="2">
    <name type="scientific">Percolomonas cosmopolitus</name>
    <dbReference type="NCBI Taxonomy" id="63605"/>
    <lineage>
        <taxon>Eukaryota</taxon>
        <taxon>Discoba</taxon>
        <taxon>Heterolobosea</taxon>
        <taxon>Tetramitia</taxon>
        <taxon>Eutetramitia</taxon>
        <taxon>Percolomonadidae</taxon>
        <taxon>Percolomonas</taxon>
    </lineage>
</organism>
<proteinExistence type="predicted"/>
<name>A0A7S1KN16_9EUKA</name>
<feature type="compositionally biased region" description="Polar residues" evidence="1">
    <location>
        <begin position="378"/>
        <end position="390"/>
    </location>
</feature>
<dbReference type="EMBL" id="HBGD01003219">
    <property type="protein sequence ID" value="CAD9079426.1"/>
    <property type="molecule type" value="Transcribed_RNA"/>
</dbReference>
<feature type="compositionally biased region" description="Polar residues" evidence="1">
    <location>
        <begin position="570"/>
        <end position="580"/>
    </location>
</feature>
<feature type="region of interest" description="Disordered" evidence="1">
    <location>
        <begin position="954"/>
        <end position="985"/>
    </location>
</feature>
<feature type="compositionally biased region" description="Low complexity" evidence="1">
    <location>
        <begin position="725"/>
        <end position="743"/>
    </location>
</feature>
<feature type="region of interest" description="Disordered" evidence="1">
    <location>
        <begin position="570"/>
        <end position="596"/>
    </location>
</feature>
<feature type="compositionally biased region" description="Polar residues" evidence="1">
    <location>
        <begin position="297"/>
        <end position="320"/>
    </location>
</feature>
<sequence length="985" mass="111299">MPRPPSPSSKPSASLSLSTPDDIFGADPSNPSSKFTKLLYKDALKNADFRRIEFKETIRTLHTREHDIMVVFGNQVGKYFRSPKLNTHRHLFWKQRDDNLRNVIDNYIKYKDDHPEMTASNASLHHTKEKAMQYFRNIGEYSTEKVIENRKERDALMRRQKRIDDREASKRHIPKSERVEMKPYDYVEPHKRRPLVEFANVDREMHENDIVFFGGIRTSEQSPATLVRKRMGRVPSVQVEPPLTYRDHVNPTDDQLTHPLMTGLHASSGSTRRTTHVDGAGKTPGTPHDARPKSASAAVSNVRRQSILKTSPSFQLSPRPQSAVGRVASQRSISFSQSGSHQAPSPSSAVSSPSARATSTSIASTSPRARTQKRPRSMNHNPTQRPSQRPHSAAPSRVELKEPISEDIIERVATARLHHQPSRNIAQIWNHRQTSPLRRRTSIFLTELEKEPSRVRITDSVRLHTSGGMPGKHSNAKPENQRNSSSKTTLLSSLKRKNIPRGKMRFPSEELKESNLRIKTAKSGKVFVNQLVKLPNLHILFPEIAMKNKRTLRSGIRSLVNANILAKSFSTKTPENSSAPNAGGSGDDDDPPELSTFRSFRNKELIEKYTAECLELDRDMKAQNQEIFDLCEDKRQGQGGMSSLSTPIMTPRSMADSDADYVRNHSVTAADEDDELTTAEEENKDDGIDTLISRRGGARQADDSSPASPTGREDGTGVDELDQSPTPKTTKNAPPAPSSSSSQAHRKITDINPAYWKLQFGATQMQSQTKLLNELDQRYMDRRAVYQSRQHLEKVVKKSIKSAEAWSMSRSSAKGGQLWKNAKLSLHNAEHELHQAAMFYSMLRDFCFTNHFPETEAQKAFVDRVRNMLIRAFQTQQQYFLTQDILFGNVRVNLLQDRKSIKLVHWIRSTLNVSMRPFFEFLEEQGWMENVHTDLQKMQSEVKKQNSTASLLLSPSVLSGGESPVTPKSGGRKSWTSRRKSSLGM</sequence>
<feature type="region of interest" description="Disordered" evidence="1">
    <location>
        <begin position="463"/>
        <end position="490"/>
    </location>
</feature>
<feature type="compositionally biased region" description="Acidic residues" evidence="1">
    <location>
        <begin position="670"/>
        <end position="684"/>
    </location>
</feature>
<accession>A0A7S1KN16</accession>
<evidence type="ECO:0000256" key="1">
    <source>
        <dbReference type="SAM" id="MobiDB-lite"/>
    </source>
</evidence>
<protein>
    <submittedName>
        <fullName evidence="2">Uncharacterized protein</fullName>
    </submittedName>
</protein>